<evidence type="ECO:0000259" key="8">
    <source>
        <dbReference type="PROSITE" id="PS50067"/>
    </source>
</evidence>
<evidence type="ECO:0000256" key="5">
    <source>
        <dbReference type="ARBA" id="ARBA00023054"/>
    </source>
</evidence>
<keyword evidence="4" id="KW-0067">ATP-binding</keyword>
<accession>A0A9J6FGH3</accession>
<evidence type="ECO:0000313" key="10">
    <source>
        <dbReference type="Proteomes" id="UP000821853"/>
    </source>
</evidence>
<dbReference type="PANTHER" id="PTHR47969">
    <property type="entry name" value="CHROMOSOME-ASSOCIATED KINESIN KIF4A-RELATED"/>
    <property type="match status" value="1"/>
</dbReference>
<evidence type="ECO:0000256" key="6">
    <source>
        <dbReference type="ARBA" id="ARBA00023212"/>
    </source>
</evidence>
<dbReference type="GO" id="GO:0005524">
    <property type="term" value="F:ATP binding"/>
    <property type="evidence" value="ECO:0007669"/>
    <property type="project" value="UniProtKB-KW"/>
</dbReference>
<keyword evidence="5" id="KW-0175">Coiled coil</keyword>
<evidence type="ECO:0000256" key="7">
    <source>
        <dbReference type="PROSITE-ProRule" id="PRU00283"/>
    </source>
</evidence>
<feature type="domain" description="Kinesin motor" evidence="8">
    <location>
        <begin position="5"/>
        <end position="98"/>
    </location>
</feature>
<dbReference type="InterPro" id="IPR027417">
    <property type="entry name" value="P-loop_NTPase"/>
</dbReference>
<keyword evidence="10" id="KW-1185">Reference proteome</keyword>
<dbReference type="GO" id="GO:0003777">
    <property type="term" value="F:microtubule motor activity"/>
    <property type="evidence" value="ECO:0007669"/>
    <property type="project" value="InterPro"/>
</dbReference>
<dbReference type="GO" id="GO:0007052">
    <property type="term" value="P:mitotic spindle organization"/>
    <property type="evidence" value="ECO:0007669"/>
    <property type="project" value="TreeGrafter"/>
</dbReference>
<dbReference type="AlphaFoldDB" id="A0A9J6FGH3"/>
<dbReference type="InterPro" id="IPR036961">
    <property type="entry name" value="Kinesin_motor_dom_sf"/>
</dbReference>
<dbReference type="GO" id="GO:0005875">
    <property type="term" value="C:microtubule associated complex"/>
    <property type="evidence" value="ECO:0007669"/>
    <property type="project" value="TreeGrafter"/>
</dbReference>
<comment type="similarity">
    <text evidence="7">Belongs to the TRAFAC class myosin-kinesin ATPase superfamily. Kinesin family.</text>
</comment>
<comment type="caution">
    <text evidence="7">Lacks conserved residue(s) required for the propagation of feature annotation.</text>
</comment>
<protein>
    <recommendedName>
        <fullName evidence="8">Kinesin motor domain-containing protein</fullName>
    </recommendedName>
</protein>
<sequence length="98" mass="11071">MADGAVKVAVRVRPPSPQEQNQCAEGSIEVLPEQAQLVVAQEYGFTFDYTFDTTATQEDVYTRCVADLIGKVTTGESLYIWKVDNVRREKHSKWLTFV</sequence>
<dbReference type="VEuPathDB" id="VectorBase:HLOH_042903"/>
<dbReference type="SUPFAM" id="SSF52540">
    <property type="entry name" value="P-loop containing nucleoside triphosphate hydrolases"/>
    <property type="match status" value="1"/>
</dbReference>
<dbReference type="Gene3D" id="3.40.850.10">
    <property type="entry name" value="Kinesin motor domain"/>
    <property type="match status" value="1"/>
</dbReference>
<dbReference type="GO" id="GO:0007018">
    <property type="term" value="P:microtubule-based movement"/>
    <property type="evidence" value="ECO:0007669"/>
    <property type="project" value="InterPro"/>
</dbReference>
<reference evidence="9 10" key="1">
    <citation type="journal article" date="2020" name="Cell">
        <title>Large-Scale Comparative Analyses of Tick Genomes Elucidate Their Genetic Diversity and Vector Capacities.</title>
        <authorList>
            <consortium name="Tick Genome and Microbiome Consortium (TIGMIC)"/>
            <person name="Jia N."/>
            <person name="Wang J."/>
            <person name="Shi W."/>
            <person name="Du L."/>
            <person name="Sun Y."/>
            <person name="Zhan W."/>
            <person name="Jiang J.F."/>
            <person name="Wang Q."/>
            <person name="Zhang B."/>
            <person name="Ji P."/>
            <person name="Bell-Sakyi L."/>
            <person name="Cui X.M."/>
            <person name="Yuan T.T."/>
            <person name="Jiang B.G."/>
            <person name="Yang W.F."/>
            <person name="Lam T.T."/>
            <person name="Chang Q.C."/>
            <person name="Ding S.J."/>
            <person name="Wang X.J."/>
            <person name="Zhu J.G."/>
            <person name="Ruan X.D."/>
            <person name="Zhao L."/>
            <person name="Wei J.T."/>
            <person name="Ye R.Z."/>
            <person name="Que T.C."/>
            <person name="Du C.H."/>
            <person name="Zhou Y.H."/>
            <person name="Cheng J.X."/>
            <person name="Dai P.F."/>
            <person name="Guo W.B."/>
            <person name="Han X.H."/>
            <person name="Huang E.J."/>
            <person name="Li L.F."/>
            <person name="Wei W."/>
            <person name="Gao Y.C."/>
            <person name="Liu J.Z."/>
            <person name="Shao H.Z."/>
            <person name="Wang X."/>
            <person name="Wang C.C."/>
            <person name="Yang T.C."/>
            <person name="Huo Q.B."/>
            <person name="Li W."/>
            <person name="Chen H.Y."/>
            <person name="Chen S.E."/>
            <person name="Zhou L.G."/>
            <person name="Ni X.B."/>
            <person name="Tian J.H."/>
            <person name="Sheng Y."/>
            <person name="Liu T."/>
            <person name="Pan Y.S."/>
            <person name="Xia L.Y."/>
            <person name="Li J."/>
            <person name="Zhao F."/>
            <person name="Cao W.C."/>
        </authorList>
    </citation>
    <scope>NUCLEOTIDE SEQUENCE [LARGE SCALE GENOMIC DNA]</scope>
    <source>
        <strain evidence="9">HaeL-2018</strain>
    </source>
</reference>
<comment type="subcellular location">
    <subcellularLocation>
        <location evidence="1">Cytoplasm</location>
        <location evidence="1">Cytoskeleton</location>
    </subcellularLocation>
</comment>
<dbReference type="PROSITE" id="PS50067">
    <property type="entry name" value="KINESIN_MOTOR_2"/>
    <property type="match status" value="1"/>
</dbReference>
<proteinExistence type="inferred from homology"/>
<dbReference type="EMBL" id="JABSTR010000003">
    <property type="protein sequence ID" value="KAH9365414.1"/>
    <property type="molecule type" value="Genomic_DNA"/>
</dbReference>
<organism evidence="9 10">
    <name type="scientific">Haemaphysalis longicornis</name>
    <name type="common">Bush tick</name>
    <dbReference type="NCBI Taxonomy" id="44386"/>
    <lineage>
        <taxon>Eukaryota</taxon>
        <taxon>Metazoa</taxon>
        <taxon>Ecdysozoa</taxon>
        <taxon>Arthropoda</taxon>
        <taxon>Chelicerata</taxon>
        <taxon>Arachnida</taxon>
        <taxon>Acari</taxon>
        <taxon>Parasitiformes</taxon>
        <taxon>Ixodida</taxon>
        <taxon>Ixodoidea</taxon>
        <taxon>Ixodidae</taxon>
        <taxon>Haemaphysalinae</taxon>
        <taxon>Haemaphysalis</taxon>
    </lineage>
</organism>
<dbReference type="InterPro" id="IPR027640">
    <property type="entry name" value="Kinesin-like_fam"/>
</dbReference>
<dbReference type="InterPro" id="IPR001752">
    <property type="entry name" value="Kinesin_motor_dom"/>
</dbReference>
<keyword evidence="6" id="KW-0206">Cytoskeleton</keyword>
<gene>
    <name evidence="9" type="ORF">HPB48_017190</name>
</gene>
<evidence type="ECO:0000256" key="4">
    <source>
        <dbReference type="ARBA" id="ARBA00022840"/>
    </source>
</evidence>
<dbReference type="GO" id="GO:0051231">
    <property type="term" value="P:spindle elongation"/>
    <property type="evidence" value="ECO:0007669"/>
    <property type="project" value="TreeGrafter"/>
</dbReference>
<evidence type="ECO:0000256" key="2">
    <source>
        <dbReference type="ARBA" id="ARBA00022490"/>
    </source>
</evidence>
<name>A0A9J6FGH3_HAELO</name>
<evidence type="ECO:0000256" key="3">
    <source>
        <dbReference type="ARBA" id="ARBA00022741"/>
    </source>
</evidence>
<evidence type="ECO:0000256" key="1">
    <source>
        <dbReference type="ARBA" id="ARBA00004245"/>
    </source>
</evidence>
<keyword evidence="2" id="KW-0963">Cytoplasm</keyword>
<dbReference type="Proteomes" id="UP000821853">
    <property type="component" value="Unassembled WGS sequence"/>
</dbReference>
<dbReference type="PANTHER" id="PTHR47969:SF15">
    <property type="entry name" value="CHROMOSOME-ASSOCIATED KINESIN KIF4A-RELATED"/>
    <property type="match status" value="1"/>
</dbReference>
<comment type="caution">
    <text evidence="9">The sequence shown here is derived from an EMBL/GenBank/DDBJ whole genome shotgun (WGS) entry which is preliminary data.</text>
</comment>
<dbReference type="GO" id="GO:0008017">
    <property type="term" value="F:microtubule binding"/>
    <property type="evidence" value="ECO:0007669"/>
    <property type="project" value="InterPro"/>
</dbReference>
<evidence type="ECO:0000313" key="9">
    <source>
        <dbReference type="EMBL" id="KAH9365414.1"/>
    </source>
</evidence>
<keyword evidence="3" id="KW-0547">Nucleotide-binding</keyword>
<dbReference type="OrthoDB" id="6488664at2759"/>